<evidence type="ECO:0000313" key="2">
    <source>
        <dbReference type="Proteomes" id="UP000033220"/>
    </source>
</evidence>
<dbReference type="PATRIC" id="fig|1150469.3.peg.908"/>
<dbReference type="Proteomes" id="UP000033220">
    <property type="component" value="Chromosome DSM 122"/>
</dbReference>
<dbReference type="OrthoDB" id="10005825at2"/>
<dbReference type="EMBL" id="HE663493">
    <property type="protein sequence ID" value="CCG07415.1"/>
    <property type="molecule type" value="Genomic_DNA"/>
</dbReference>
<dbReference type="KEGG" id="rpm:RSPPHO_00789"/>
<evidence type="ECO:0000313" key="1">
    <source>
        <dbReference type="EMBL" id="CCG07415.1"/>
    </source>
</evidence>
<dbReference type="AlphaFoldDB" id="H6SQV0"/>
<reference evidence="1 2" key="1">
    <citation type="submission" date="2012-02" db="EMBL/GenBank/DDBJ databases">
        <title>Shotgun genome sequence of Phaeospirillum photometricum DSM 122.</title>
        <authorList>
            <person name="Duquesne K."/>
            <person name="Sturgis J."/>
        </authorList>
    </citation>
    <scope>NUCLEOTIDE SEQUENCE [LARGE SCALE GENOMIC DNA]</scope>
    <source>
        <strain evidence="2">DSM122</strain>
    </source>
</reference>
<keyword evidence="2" id="KW-1185">Reference proteome</keyword>
<name>H6SQV0_PARPM</name>
<accession>H6SQV0</accession>
<protein>
    <submittedName>
        <fullName evidence="1">Uncharacterized protein</fullName>
    </submittedName>
</protein>
<organism evidence="1 2">
    <name type="scientific">Pararhodospirillum photometricum DSM 122</name>
    <dbReference type="NCBI Taxonomy" id="1150469"/>
    <lineage>
        <taxon>Bacteria</taxon>
        <taxon>Pseudomonadati</taxon>
        <taxon>Pseudomonadota</taxon>
        <taxon>Alphaproteobacteria</taxon>
        <taxon>Rhodospirillales</taxon>
        <taxon>Rhodospirillaceae</taxon>
        <taxon>Pararhodospirillum</taxon>
    </lineage>
</organism>
<sequence>MGEQKAREVLAGIQRSLPPGTSLTYQALSVNPAALALTLRGVRLTDEGRHLEVSLGSVVVSDPGFAGKHLRSLDLALNEVSLTRTSAEGSVHGGLLRAQGEDLDLDRIKALGRALKEARDPLALDPAALAAFDLGPVRLEGLTVDQPTHQRALAVGEVTISGVSQGRLGQLDVHDIRVRDPEAEARIDALSLVGFDAPRALAWARQTQGALLVKDKPAFDTLGVTAFRLEGVEGQARDLGLVFDRLALADLDSRLGVPTRLTFDLEGAVLPVSLLDRRHQAFFAANAMESLKVSVHWAHAIDDEARRLSLGPLRAEIGDVGAVSGGVTLDGLTLATVLEALERPERLLDAVRLSGFSAGAEAEKLTAAYLDVLLAEGDLKRSELLELLRTQLAPSLRQTVGADLAERLVTALDAFLLAPGSLAVSAQAKDEPMTLTQLGMGLALAPEKTVAAYDVRVEHRPRFP</sequence>
<gene>
    <name evidence="1" type="ORF">RSPPHO_00789</name>
</gene>
<dbReference type="STRING" id="1150469.RSPPHO_00789"/>
<dbReference type="HOGENOM" id="CLU_589083_0_0_5"/>
<proteinExistence type="predicted"/>
<dbReference type="RefSeq" id="WP_014414055.1">
    <property type="nucleotide sequence ID" value="NC_017059.1"/>
</dbReference>